<dbReference type="EC" id="3.4.-.-" evidence="14"/>
<reference evidence="17 18" key="1">
    <citation type="journal article" date="2019" name="Nat. Ecol. Evol.">
        <title>Megaphylogeny resolves global patterns of mushroom evolution.</title>
        <authorList>
            <person name="Varga T."/>
            <person name="Krizsan K."/>
            <person name="Foldi C."/>
            <person name="Dima B."/>
            <person name="Sanchez-Garcia M."/>
            <person name="Sanchez-Ramirez S."/>
            <person name="Szollosi G.J."/>
            <person name="Szarkandi J.G."/>
            <person name="Papp V."/>
            <person name="Albert L."/>
            <person name="Andreopoulos W."/>
            <person name="Angelini C."/>
            <person name="Antonin V."/>
            <person name="Barry K.W."/>
            <person name="Bougher N.L."/>
            <person name="Buchanan P."/>
            <person name="Buyck B."/>
            <person name="Bense V."/>
            <person name="Catcheside P."/>
            <person name="Chovatia M."/>
            <person name="Cooper J."/>
            <person name="Damon W."/>
            <person name="Desjardin D."/>
            <person name="Finy P."/>
            <person name="Geml J."/>
            <person name="Haridas S."/>
            <person name="Hughes K."/>
            <person name="Justo A."/>
            <person name="Karasinski D."/>
            <person name="Kautmanova I."/>
            <person name="Kiss B."/>
            <person name="Kocsube S."/>
            <person name="Kotiranta H."/>
            <person name="LaButti K.M."/>
            <person name="Lechner B.E."/>
            <person name="Liimatainen K."/>
            <person name="Lipzen A."/>
            <person name="Lukacs Z."/>
            <person name="Mihaltcheva S."/>
            <person name="Morgado L.N."/>
            <person name="Niskanen T."/>
            <person name="Noordeloos M.E."/>
            <person name="Ohm R.A."/>
            <person name="Ortiz-Santana B."/>
            <person name="Ovrebo C."/>
            <person name="Racz N."/>
            <person name="Riley R."/>
            <person name="Savchenko A."/>
            <person name="Shiryaev A."/>
            <person name="Soop K."/>
            <person name="Spirin V."/>
            <person name="Szebenyi C."/>
            <person name="Tomsovsky M."/>
            <person name="Tulloss R.E."/>
            <person name="Uehling J."/>
            <person name="Grigoriev I.V."/>
            <person name="Vagvolgyi C."/>
            <person name="Papp T."/>
            <person name="Martin F.M."/>
            <person name="Miettinen O."/>
            <person name="Hibbett D.S."/>
            <person name="Nagy L.G."/>
        </authorList>
    </citation>
    <scope>NUCLEOTIDE SEQUENCE [LARGE SCALE GENOMIC DNA]</scope>
    <source>
        <strain evidence="17 18">FP101781</strain>
    </source>
</reference>
<dbReference type="InterPro" id="IPR003137">
    <property type="entry name" value="PA_domain"/>
</dbReference>
<dbReference type="GO" id="GO:0006508">
    <property type="term" value="P:proteolysis"/>
    <property type="evidence" value="ECO:0007669"/>
    <property type="project" value="UniProtKB-KW"/>
</dbReference>
<dbReference type="GO" id="GO:0046872">
    <property type="term" value="F:metal ion binding"/>
    <property type="evidence" value="ECO:0007669"/>
    <property type="project" value="UniProtKB-KW"/>
</dbReference>
<dbReference type="Pfam" id="PF02225">
    <property type="entry name" value="PA"/>
    <property type="match status" value="1"/>
</dbReference>
<dbReference type="Gene3D" id="3.40.630.10">
    <property type="entry name" value="Zn peptidases"/>
    <property type="match status" value="1"/>
</dbReference>
<feature type="domain" description="PA" evidence="15">
    <location>
        <begin position="133"/>
        <end position="222"/>
    </location>
</feature>
<accession>A0A4Y7SET2</accession>
<evidence type="ECO:0000259" key="15">
    <source>
        <dbReference type="Pfam" id="PF02225"/>
    </source>
</evidence>
<dbReference type="EMBL" id="QPFP01000152">
    <property type="protein sequence ID" value="TEB20169.1"/>
    <property type="molecule type" value="Genomic_DNA"/>
</dbReference>
<gene>
    <name evidence="17" type="ORF">FA13DRAFT_265983</name>
</gene>
<feature type="signal peptide" evidence="14">
    <location>
        <begin position="1"/>
        <end position="22"/>
    </location>
</feature>
<dbReference type="Proteomes" id="UP000298030">
    <property type="component" value="Unassembled WGS sequence"/>
</dbReference>
<dbReference type="InterPro" id="IPR041756">
    <property type="entry name" value="M28_SGAP-like"/>
</dbReference>
<keyword evidence="5" id="KW-0031">Aminopeptidase</keyword>
<evidence type="ECO:0000256" key="9">
    <source>
        <dbReference type="ARBA" id="ARBA00022729"/>
    </source>
</evidence>
<evidence type="ECO:0000256" key="1">
    <source>
        <dbReference type="ARBA" id="ARBA00001947"/>
    </source>
</evidence>
<dbReference type="CDD" id="cd03876">
    <property type="entry name" value="M28_SGAP_like"/>
    <property type="match status" value="1"/>
</dbReference>
<evidence type="ECO:0000313" key="17">
    <source>
        <dbReference type="EMBL" id="TEB20169.1"/>
    </source>
</evidence>
<evidence type="ECO:0000256" key="6">
    <source>
        <dbReference type="ARBA" id="ARBA00022525"/>
    </source>
</evidence>
<dbReference type="InterPro" id="IPR046450">
    <property type="entry name" value="PA_dom_sf"/>
</dbReference>
<evidence type="ECO:0000256" key="14">
    <source>
        <dbReference type="RuleBase" id="RU361240"/>
    </source>
</evidence>
<keyword evidence="11 14" id="KW-0862">Zinc</keyword>
<organism evidence="17 18">
    <name type="scientific">Coprinellus micaceus</name>
    <name type="common">Glistening ink-cap mushroom</name>
    <name type="synonym">Coprinus micaceus</name>
    <dbReference type="NCBI Taxonomy" id="71717"/>
    <lineage>
        <taxon>Eukaryota</taxon>
        <taxon>Fungi</taxon>
        <taxon>Dikarya</taxon>
        <taxon>Basidiomycota</taxon>
        <taxon>Agaricomycotina</taxon>
        <taxon>Agaricomycetes</taxon>
        <taxon>Agaricomycetidae</taxon>
        <taxon>Agaricales</taxon>
        <taxon>Agaricineae</taxon>
        <taxon>Psathyrellaceae</taxon>
        <taxon>Coprinellus</taxon>
    </lineage>
</organism>
<comment type="cofactor">
    <cofactor evidence="1">
        <name>Zn(2+)</name>
        <dbReference type="ChEBI" id="CHEBI:29105"/>
    </cofactor>
</comment>
<dbReference type="CDD" id="cd02130">
    <property type="entry name" value="PA_ScAPY_like"/>
    <property type="match status" value="1"/>
</dbReference>
<evidence type="ECO:0000256" key="12">
    <source>
        <dbReference type="ARBA" id="ARBA00023049"/>
    </source>
</evidence>
<comment type="caution">
    <text evidence="17">The sequence shown here is derived from an EMBL/GenBank/DDBJ whole genome shotgun (WGS) entry which is preliminary data.</text>
</comment>
<keyword evidence="6" id="KW-0964">Secreted</keyword>
<comment type="subcellular location">
    <subcellularLocation>
        <location evidence="2">Secreted</location>
    </subcellularLocation>
</comment>
<comment type="subunit">
    <text evidence="4">Monomer.</text>
</comment>
<evidence type="ECO:0000256" key="7">
    <source>
        <dbReference type="ARBA" id="ARBA00022670"/>
    </source>
</evidence>
<dbReference type="STRING" id="71717.A0A4Y7SET2"/>
<evidence type="ECO:0000256" key="4">
    <source>
        <dbReference type="ARBA" id="ARBA00011245"/>
    </source>
</evidence>
<sequence>MKLSTSFIAVALAFSSAASASASEVQERGILDNLKPLVSSTGLQLLTTKLTLLAHARQFLKFSQLSDGTRAFGSKGHNATVNYIKTLLDATRYYDTELQTFPYLFSSGEATFAVDNSAVESQWFTYGPAGDITAQIVPVANLGCDAADYPAEVEGKIAFISRGTCEFGLKVALAGAAKAAGAIIYNNQPAAVNGGTLGAPERPEVGPYVPVASISGDSAKTILDQIAAGATLTGALHVDATTETRYTSNVIATTKGGDKNNIVFAGGHTDSVPAGPGINDDGSGTITILDIALRLPLFKVNNAVRFGFWTAEEFGLVGSEHYVTSLPAEEAQKIALYLNFDMVASPNYGYFIYDGDGSAFNLTGPAGSDHIEKTFEDFFKSKKVISAPTEFSGRSDYGPFLDVGIPAGGLFTGAEGKKTAEEAKWWGGEAGVDYDICYHKKCDDLSNLNTEAWVLNSKAAAHSIATYARSLNGIPRTKKASVANNRVAALSYDDRRHYSCGHKIESS</sequence>
<evidence type="ECO:0000256" key="5">
    <source>
        <dbReference type="ARBA" id="ARBA00022438"/>
    </source>
</evidence>
<protein>
    <recommendedName>
        <fullName evidence="14">Peptide hydrolase</fullName>
        <ecNumber evidence="14">3.4.-.-</ecNumber>
    </recommendedName>
</protein>
<evidence type="ECO:0000256" key="3">
    <source>
        <dbReference type="ARBA" id="ARBA00005957"/>
    </source>
</evidence>
<name>A0A4Y7SET2_COPMI</name>
<evidence type="ECO:0000256" key="13">
    <source>
        <dbReference type="ARBA" id="ARBA00023180"/>
    </source>
</evidence>
<dbReference type="FunFam" id="3.40.630.10:FF:000054">
    <property type="entry name" value="Peptide hydrolase"/>
    <property type="match status" value="1"/>
</dbReference>
<dbReference type="SUPFAM" id="SSF52025">
    <property type="entry name" value="PA domain"/>
    <property type="match status" value="1"/>
</dbReference>
<evidence type="ECO:0000313" key="18">
    <source>
        <dbReference type="Proteomes" id="UP000298030"/>
    </source>
</evidence>
<keyword evidence="7 14" id="KW-0645">Protease</keyword>
<evidence type="ECO:0000256" key="11">
    <source>
        <dbReference type="ARBA" id="ARBA00022833"/>
    </source>
</evidence>
<dbReference type="GO" id="GO:0004177">
    <property type="term" value="F:aminopeptidase activity"/>
    <property type="evidence" value="ECO:0007669"/>
    <property type="project" value="UniProtKB-KW"/>
</dbReference>
<feature type="domain" description="Peptidase M28" evidence="16">
    <location>
        <begin position="249"/>
        <end position="457"/>
    </location>
</feature>
<dbReference type="SUPFAM" id="SSF53187">
    <property type="entry name" value="Zn-dependent exopeptidases"/>
    <property type="match status" value="1"/>
</dbReference>
<dbReference type="PANTHER" id="PTHR12147:SF57">
    <property type="entry name" value="PEPTIDE HYDROLASE"/>
    <property type="match status" value="1"/>
</dbReference>
<keyword evidence="12" id="KW-0482">Metalloprotease</keyword>
<evidence type="ECO:0000256" key="10">
    <source>
        <dbReference type="ARBA" id="ARBA00022801"/>
    </source>
</evidence>
<evidence type="ECO:0000256" key="8">
    <source>
        <dbReference type="ARBA" id="ARBA00022723"/>
    </source>
</evidence>
<keyword evidence="13" id="KW-0325">Glycoprotein</keyword>
<dbReference type="InterPro" id="IPR007484">
    <property type="entry name" value="Peptidase_M28"/>
</dbReference>
<keyword evidence="8 14" id="KW-0479">Metal-binding</keyword>
<dbReference type="OrthoDB" id="10013407at2759"/>
<keyword evidence="10 14" id="KW-0378">Hydrolase</keyword>
<feature type="chain" id="PRO_5021436365" description="Peptide hydrolase" evidence="14">
    <location>
        <begin position="23"/>
        <end position="507"/>
    </location>
</feature>
<dbReference type="Gene3D" id="3.50.30.30">
    <property type="match status" value="1"/>
</dbReference>
<dbReference type="AlphaFoldDB" id="A0A4Y7SET2"/>
<dbReference type="Pfam" id="PF04389">
    <property type="entry name" value="Peptidase_M28"/>
    <property type="match status" value="1"/>
</dbReference>
<proteinExistence type="inferred from homology"/>
<comment type="similarity">
    <text evidence="3">Belongs to the peptidase M28 family. M28A subfamily.</text>
</comment>
<dbReference type="PANTHER" id="PTHR12147">
    <property type="entry name" value="METALLOPEPTIDASE M28 FAMILY MEMBER"/>
    <property type="match status" value="1"/>
</dbReference>
<dbReference type="InterPro" id="IPR045175">
    <property type="entry name" value="M28_fam"/>
</dbReference>
<dbReference type="GO" id="GO:0005576">
    <property type="term" value="C:extracellular region"/>
    <property type="evidence" value="ECO:0007669"/>
    <property type="project" value="UniProtKB-SubCell"/>
</dbReference>
<keyword evidence="9 14" id="KW-0732">Signal</keyword>
<evidence type="ECO:0000259" key="16">
    <source>
        <dbReference type="Pfam" id="PF04389"/>
    </source>
</evidence>
<dbReference type="GO" id="GO:0008235">
    <property type="term" value="F:metalloexopeptidase activity"/>
    <property type="evidence" value="ECO:0007669"/>
    <property type="project" value="InterPro"/>
</dbReference>
<evidence type="ECO:0000256" key="2">
    <source>
        <dbReference type="ARBA" id="ARBA00004613"/>
    </source>
</evidence>
<keyword evidence="18" id="KW-1185">Reference proteome</keyword>